<dbReference type="SUPFAM" id="SSF56672">
    <property type="entry name" value="DNA/RNA polymerases"/>
    <property type="match status" value="1"/>
</dbReference>
<feature type="domain" description="RdRp catalytic" evidence="4">
    <location>
        <begin position="237"/>
        <end position="370"/>
    </location>
</feature>
<sequence length="560" mass="63541">MHKRSTFSSMLESLPPGESFPLNYSRANIDRVALHALNQVFPPQSVAAARTKYHRARLNFDDLKENLMKFSSPKPPRNVEPSYLAAVNSVRRDLGLYNHKIIPLTTGAVAKHPDLPATKSPGLPWKLRGYKTKGEAVADPAVLHEIRKTWYDIESNKNVELPDVACFARAQICPREKNKVRATWGYSLTVYMAEAAYFYPILDILKTHPEPIIAYGLEMANGGMSFIHSAAQRHAGRPYLMGDWSGFDSTVPAWLIRDAFKLIEEAIDWDHVMDSEGKIWPVRAYRSKRRWRKLISYFIDTPIRLSNGERFIKHSGVPSGACFTNIIDSIVNAIVMRYLTYELTGELPIFDVYLGDDSVLILNKILDLGVLSDLAAKTFGMDFNRNKSSISYQSEHIYFLGYFNHQGQPRKPLDTIVASTVYPEHTVRDKIETISRLVGQGYSCFEPTDALAFFKAAHIVATEEDIERSDVETFIHNHPHRFKYLQTIGVDPKGVSFPLLDGDGVLLITQPSNPKRVYQQRSYDVDALYEEALVSLSHLFNLEFEDDTQNSLLDEEYDPG</sequence>
<dbReference type="Pfam" id="PF00680">
    <property type="entry name" value="RdRP_1"/>
    <property type="match status" value="1"/>
</dbReference>
<dbReference type="Gene3D" id="3.30.70.270">
    <property type="match status" value="1"/>
</dbReference>
<evidence type="ECO:0000256" key="3">
    <source>
        <dbReference type="ARBA" id="ARBA00022953"/>
    </source>
</evidence>
<evidence type="ECO:0000259" key="4">
    <source>
        <dbReference type="PROSITE" id="PS50507"/>
    </source>
</evidence>
<reference evidence="5" key="1">
    <citation type="journal article" date="2016" name="Nature">
        <title>Redefining the invertebrate RNA virosphere.</title>
        <authorList>
            <person name="Shi M."/>
            <person name="Lin X.D."/>
            <person name="Tian J.H."/>
            <person name="Chen L.J."/>
            <person name="Chen X."/>
            <person name="Li C.X."/>
            <person name="Qin X.C."/>
            <person name="Li J."/>
            <person name="Cao J.P."/>
            <person name="Eden J.S."/>
            <person name="Buchmann J."/>
            <person name="Wang W."/>
            <person name="Xu J."/>
            <person name="Holmes E.C."/>
            <person name="Zhang Y.Z."/>
        </authorList>
    </citation>
    <scope>NUCLEOTIDE SEQUENCE</scope>
    <source>
        <strain evidence="5">Spider131688</strain>
    </source>
</reference>
<dbReference type="GO" id="GO:0003723">
    <property type="term" value="F:RNA binding"/>
    <property type="evidence" value="ECO:0007669"/>
    <property type="project" value="InterPro"/>
</dbReference>
<organism evidence="5">
    <name type="scientific">Hubei partiti-like virus 6</name>
    <dbReference type="NCBI Taxonomy" id="1923069"/>
    <lineage>
        <taxon>Viruses</taxon>
        <taxon>Riboviria</taxon>
    </lineage>
</organism>
<dbReference type="EMBL" id="KX884161">
    <property type="protein sequence ID" value="APG78276.1"/>
    <property type="molecule type" value="Genomic_RNA"/>
</dbReference>
<protein>
    <submittedName>
        <fullName evidence="5">RdRp</fullName>
    </submittedName>
</protein>
<dbReference type="GO" id="GO:0039694">
    <property type="term" value="P:viral RNA genome replication"/>
    <property type="evidence" value="ECO:0007669"/>
    <property type="project" value="InterPro"/>
</dbReference>
<dbReference type="InterPro" id="IPR043128">
    <property type="entry name" value="Rev_trsase/Diguanyl_cyclase"/>
</dbReference>
<evidence type="ECO:0000256" key="2">
    <source>
        <dbReference type="ARBA" id="ARBA00022695"/>
    </source>
</evidence>
<dbReference type="InterPro" id="IPR043502">
    <property type="entry name" value="DNA/RNA_pol_sf"/>
</dbReference>
<dbReference type="PROSITE" id="PS50507">
    <property type="entry name" value="RDRP_SSRNA_POS"/>
    <property type="match status" value="1"/>
</dbReference>
<dbReference type="GO" id="GO:0003968">
    <property type="term" value="F:RNA-directed RNA polymerase activity"/>
    <property type="evidence" value="ECO:0007669"/>
    <property type="project" value="InterPro"/>
</dbReference>
<proteinExistence type="predicted"/>
<accession>A0A1L3KLQ5</accession>
<name>A0A1L3KLQ5_9VIRU</name>
<dbReference type="InterPro" id="IPR001205">
    <property type="entry name" value="RNA-dir_pol_C"/>
</dbReference>
<dbReference type="GO" id="GO:0006351">
    <property type="term" value="P:DNA-templated transcription"/>
    <property type="evidence" value="ECO:0007669"/>
    <property type="project" value="InterPro"/>
</dbReference>
<dbReference type="InterPro" id="IPR007094">
    <property type="entry name" value="RNA-dir_pol_PSvirus"/>
</dbReference>
<keyword evidence="2" id="KW-0548">Nucleotidyltransferase</keyword>
<evidence type="ECO:0000256" key="1">
    <source>
        <dbReference type="ARBA" id="ARBA00022679"/>
    </source>
</evidence>
<evidence type="ECO:0000313" key="5">
    <source>
        <dbReference type="EMBL" id="APG78276.1"/>
    </source>
</evidence>
<keyword evidence="3" id="KW-0693">Viral RNA replication</keyword>
<keyword evidence="1" id="KW-0808">Transferase</keyword>